<dbReference type="PANTHER" id="PTHR28280">
    <property type="entry name" value="SHUTTLING PRE-60S FACTOR ECM1"/>
    <property type="match status" value="1"/>
</dbReference>
<evidence type="ECO:0000313" key="9">
    <source>
        <dbReference type="EMBL" id="THW43343.1"/>
    </source>
</evidence>
<feature type="compositionally biased region" description="Basic and acidic residues" evidence="7">
    <location>
        <begin position="19"/>
        <end position="43"/>
    </location>
</feature>
<comment type="caution">
    <text evidence="8">The sequence shown here is derived from an EMBL/GenBank/DDBJ whole genome shotgun (WGS) entry which is preliminary data.</text>
</comment>
<dbReference type="InterPro" id="IPR022784">
    <property type="entry name" value="Ribosome_bgen_Alb1"/>
</dbReference>
<dbReference type="Proteomes" id="UP000309734">
    <property type="component" value="Unassembled WGS sequence"/>
</dbReference>
<evidence type="ECO:0000256" key="5">
    <source>
        <dbReference type="ARBA" id="ARBA00022517"/>
    </source>
</evidence>
<dbReference type="EMBL" id="QZAL01000051">
    <property type="protein sequence ID" value="THW43343.1"/>
    <property type="molecule type" value="Genomic_DNA"/>
</dbReference>
<evidence type="ECO:0000313" key="13">
    <source>
        <dbReference type="Proteomes" id="UP000309076"/>
    </source>
</evidence>
<keyword evidence="3" id="KW-0813">Transport</keyword>
<gene>
    <name evidence="11" type="ORF">D6C85_07352</name>
    <name evidence="10" type="ORF">D6D21_00723</name>
    <name evidence="9" type="ORF">D6D22_04478</name>
    <name evidence="8" type="ORF">D6D24_02985</name>
</gene>
<evidence type="ECO:0000313" key="15">
    <source>
        <dbReference type="Proteomes" id="UP000310687"/>
    </source>
</evidence>
<dbReference type="GO" id="GO:0030687">
    <property type="term" value="C:preribosome, large subunit precursor"/>
    <property type="evidence" value="ECO:0007669"/>
    <property type="project" value="TreeGrafter"/>
</dbReference>
<evidence type="ECO:0000256" key="7">
    <source>
        <dbReference type="SAM" id="MobiDB-lite"/>
    </source>
</evidence>
<feature type="region of interest" description="Disordered" evidence="7">
    <location>
        <begin position="1"/>
        <end position="74"/>
    </location>
</feature>
<evidence type="ECO:0000256" key="1">
    <source>
        <dbReference type="ARBA" id="ARBA00004123"/>
    </source>
</evidence>
<dbReference type="EMBL" id="QZAJ01000070">
    <property type="protein sequence ID" value="THW19161.1"/>
    <property type="molecule type" value="Genomic_DNA"/>
</dbReference>
<dbReference type="Proteomes" id="UP000309076">
    <property type="component" value="Unassembled WGS sequence"/>
</dbReference>
<evidence type="ECO:0000313" key="8">
    <source>
        <dbReference type="EMBL" id="THW19161.1"/>
    </source>
</evidence>
<dbReference type="GO" id="GO:0005737">
    <property type="term" value="C:cytoplasm"/>
    <property type="evidence" value="ECO:0007669"/>
    <property type="project" value="UniProtKB-SubCell"/>
</dbReference>
<evidence type="ECO:0000256" key="4">
    <source>
        <dbReference type="ARBA" id="ARBA00022490"/>
    </source>
</evidence>
<accession>A0A4V4K3I1</accession>
<dbReference type="InterPro" id="IPR053278">
    <property type="entry name" value="Pre-60S_factor_ECM1"/>
</dbReference>
<evidence type="ECO:0000313" key="10">
    <source>
        <dbReference type="EMBL" id="THW52869.1"/>
    </source>
</evidence>
<feature type="compositionally biased region" description="Low complexity" evidence="7">
    <location>
        <begin position="182"/>
        <end position="193"/>
    </location>
</feature>
<feature type="compositionally biased region" description="Acidic residues" evidence="7">
    <location>
        <begin position="168"/>
        <end position="177"/>
    </location>
</feature>
<dbReference type="Proteomes" id="UP000308014">
    <property type="component" value="Unassembled WGS sequence"/>
</dbReference>
<protein>
    <recommendedName>
        <fullName evidence="16">Alb1-domain-containing protein</fullName>
    </recommendedName>
</protein>
<dbReference type="AlphaFoldDB" id="A0A4V4K3I1"/>
<evidence type="ECO:0000256" key="3">
    <source>
        <dbReference type="ARBA" id="ARBA00022448"/>
    </source>
</evidence>
<dbReference type="GO" id="GO:0000055">
    <property type="term" value="P:ribosomal large subunit export from nucleus"/>
    <property type="evidence" value="ECO:0007669"/>
    <property type="project" value="TreeGrafter"/>
</dbReference>
<organism evidence="8 12">
    <name type="scientific">Aureobasidium pullulans</name>
    <name type="common">Black yeast</name>
    <name type="synonym">Pullularia pullulans</name>
    <dbReference type="NCBI Taxonomy" id="5580"/>
    <lineage>
        <taxon>Eukaryota</taxon>
        <taxon>Fungi</taxon>
        <taxon>Dikarya</taxon>
        <taxon>Ascomycota</taxon>
        <taxon>Pezizomycotina</taxon>
        <taxon>Dothideomycetes</taxon>
        <taxon>Dothideomycetidae</taxon>
        <taxon>Dothideales</taxon>
        <taxon>Saccotheciaceae</taxon>
        <taxon>Aureobasidium</taxon>
    </lineage>
</organism>
<evidence type="ECO:0000256" key="6">
    <source>
        <dbReference type="ARBA" id="ARBA00023242"/>
    </source>
</evidence>
<evidence type="ECO:0000313" key="11">
    <source>
        <dbReference type="EMBL" id="THZ68654.1"/>
    </source>
</evidence>
<keyword evidence="4" id="KW-0963">Cytoplasm</keyword>
<proteinExistence type="predicted"/>
<dbReference type="EMBL" id="QZAM01000006">
    <property type="protein sequence ID" value="THW52869.1"/>
    <property type="molecule type" value="Genomic_DNA"/>
</dbReference>
<comment type="subcellular location">
    <subcellularLocation>
        <location evidence="2">Cytoplasm</location>
    </subcellularLocation>
    <subcellularLocation>
        <location evidence="1">Nucleus</location>
    </subcellularLocation>
</comment>
<feature type="compositionally biased region" description="Basic residues" evidence="7">
    <location>
        <begin position="55"/>
        <end position="71"/>
    </location>
</feature>
<dbReference type="Pfam" id="PF09135">
    <property type="entry name" value="Alb1"/>
    <property type="match status" value="1"/>
</dbReference>
<evidence type="ECO:0000256" key="2">
    <source>
        <dbReference type="ARBA" id="ARBA00004496"/>
    </source>
</evidence>
<evidence type="ECO:0000313" key="12">
    <source>
        <dbReference type="Proteomes" id="UP000308014"/>
    </source>
</evidence>
<reference evidence="12 13" key="1">
    <citation type="submission" date="2018-10" db="EMBL/GenBank/DDBJ databases">
        <title>Fifty Aureobasidium pullulans genomes reveal a recombining polyextremotolerant generalist.</title>
        <authorList>
            <person name="Gostincar C."/>
            <person name="Turk M."/>
            <person name="Zajc J."/>
            <person name="Gunde-Cimerman N."/>
        </authorList>
    </citation>
    <scope>NUCLEOTIDE SEQUENCE [LARGE SCALE GENOMIC DNA]</scope>
    <source>
        <strain evidence="10 13">EXF-10796</strain>
        <strain evidence="9 15">EXF-11013</strain>
        <strain evidence="8 12">EXF-11318</strain>
        <strain evidence="11 14">EXF-3519</strain>
    </source>
</reference>
<keyword evidence="6" id="KW-0539">Nucleus</keyword>
<sequence length="201" mass="22597">MAKATKAKARPVSTRSRAARREASPGIDLDKSITSEKTTKEPSEWTSGAHDAGISKKKKQKNMTRAQRVRKEKGLERAEANMDVLHTKKAKSFVRARRIDDRRVRILFRLNQPRNRTNHAQANWETLNDKTNRFVQPKAAKGSKAVDFDANSSDEEHPGRPSVFAMPGDEEDDEVEQHEEAPNTADPVNNVAANDDDDEIL</sequence>
<dbReference type="PANTHER" id="PTHR28280:SF1">
    <property type="entry name" value="SHUTTLING PRE-60S FACTOR ECM1"/>
    <property type="match status" value="1"/>
</dbReference>
<dbReference type="GO" id="GO:0005730">
    <property type="term" value="C:nucleolus"/>
    <property type="evidence" value="ECO:0007669"/>
    <property type="project" value="TreeGrafter"/>
</dbReference>
<evidence type="ECO:0008006" key="16">
    <source>
        <dbReference type="Google" id="ProtNLM"/>
    </source>
</evidence>
<dbReference type="EMBL" id="QZBS01000287">
    <property type="protein sequence ID" value="THZ68654.1"/>
    <property type="molecule type" value="Genomic_DNA"/>
</dbReference>
<keyword evidence="5" id="KW-0690">Ribosome biogenesis</keyword>
<name>A0A4V4K3I1_AURPU</name>
<feature type="region of interest" description="Disordered" evidence="7">
    <location>
        <begin position="138"/>
        <end position="201"/>
    </location>
</feature>
<dbReference type="Proteomes" id="UP000310687">
    <property type="component" value="Unassembled WGS sequence"/>
</dbReference>
<evidence type="ECO:0000313" key="14">
    <source>
        <dbReference type="Proteomes" id="UP000309734"/>
    </source>
</evidence>